<accession>A0A2H0RLQ8</accession>
<dbReference type="Proteomes" id="UP000230084">
    <property type="component" value="Unassembled WGS sequence"/>
</dbReference>
<reference evidence="1 2" key="1">
    <citation type="submission" date="2017-09" db="EMBL/GenBank/DDBJ databases">
        <title>Depth-based differentiation of microbial function through sediment-hosted aquifers and enrichment of novel symbionts in the deep terrestrial subsurface.</title>
        <authorList>
            <person name="Probst A.J."/>
            <person name="Ladd B."/>
            <person name="Jarett J.K."/>
            <person name="Geller-Mcgrath D.E."/>
            <person name="Sieber C.M."/>
            <person name="Emerson J.B."/>
            <person name="Anantharaman K."/>
            <person name="Thomas B.C."/>
            <person name="Malmstrom R."/>
            <person name="Stieglmeier M."/>
            <person name="Klingl A."/>
            <person name="Woyke T."/>
            <person name="Ryan C.M."/>
            <person name="Banfield J.F."/>
        </authorList>
    </citation>
    <scope>NUCLEOTIDE SEQUENCE [LARGE SCALE GENOMIC DNA]</scope>
    <source>
        <strain evidence="1">CG10_big_fil_rev_8_21_14_0_10_50_16</strain>
    </source>
</reference>
<evidence type="ECO:0000313" key="2">
    <source>
        <dbReference type="Proteomes" id="UP000230084"/>
    </source>
</evidence>
<dbReference type="EMBL" id="PCYM01000006">
    <property type="protein sequence ID" value="PIR47482.1"/>
    <property type="molecule type" value="Genomic_DNA"/>
</dbReference>
<proteinExistence type="predicted"/>
<sequence>MPNVMLDGLPWNLPTVLLSGVLEGFERQIKDAVASVRGLSLGMEAVAVFLHGNQLVASPEMTRKVVVIISDLFAEVTGAEANMIRRTPQLCQELAECLAIVCDAWVKQHLSPKAWCEVIVRTIDVEQGGYVSKGPPKA</sequence>
<name>A0A2H0RLQ8_9BACT</name>
<evidence type="ECO:0000313" key="1">
    <source>
        <dbReference type="EMBL" id="PIR47482.1"/>
    </source>
</evidence>
<comment type="caution">
    <text evidence="1">The sequence shown here is derived from an EMBL/GenBank/DDBJ whole genome shotgun (WGS) entry which is preliminary data.</text>
</comment>
<organism evidence="1 2">
    <name type="scientific">Candidatus Uhrbacteria bacterium CG10_big_fil_rev_8_21_14_0_10_50_16</name>
    <dbReference type="NCBI Taxonomy" id="1975039"/>
    <lineage>
        <taxon>Bacteria</taxon>
        <taxon>Candidatus Uhriibacteriota</taxon>
    </lineage>
</organism>
<protein>
    <submittedName>
        <fullName evidence="1">Uncharacterized protein</fullName>
    </submittedName>
</protein>
<dbReference type="AlphaFoldDB" id="A0A2H0RLQ8"/>
<gene>
    <name evidence="1" type="ORF">COV06_03455</name>
</gene>